<gene>
    <name evidence="2" type="ORF">SAMN05660652_01473</name>
</gene>
<dbReference type="SUPFAM" id="SSF52540">
    <property type="entry name" value="P-loop containing nucleoside triphosphate hydrolases"/>
    <property type="match status" value="1"/>
</dbReference>
<dbReference type="RefSeq" id="WP_091936045.1">
    <property type="nucleotide sequence ID" value="NZ_FNCY01000004.1"/>
</dbReference>
<reference evidence="2 3" key="1">
    <citation type="submission" date="2016-10" db="EMBL/GenBank/DDBJ databases">
        <authorList>
            <person name="de Groot N.N."/>
        </authorList>
    </citation>
    <scope>NUCLEOTIDE SEQUENCE [LARGE SCALE GENOMIC DNA]</scope>
    <source>
        <strain evidence="2 3">DSM 5885</strain>
    </source>
</reference>
<sequence length="492" mass="53561">MLIAAIWTPSPAVPVRERPPKPERVVVSSPELETLRSALDAIPNDTDSLDYDQWRNVGFAIHYATEGSDEGLSLFHEFSARSGKYDPDFLDNRFWRYAGITSAEPITERSLFALASQHGWQDPTIVDDFDVVEGTETADDDFDALPASEDDKGLRFMPVPAHEFAVATQLRWIIKGILPQAELGVLYGESGSGKSFMALDMAASIARGIEWRGCKVRHGKIVYIAAEGANGFRNRLRAYALQHQVDLKDLPIHVIHAAPNMLDKTDALDVAKAILKVVGKCDLIIVDTLAQTMPGGNENAGEDMGKALAHCRGLHRATGAMVLLVHHSGKDSSKGARGWSGLRAAADVELEVVRSDEDRALNVTKQKDGDDGGEFGFKLETVLVDFDADGDEITSCVVEHCDSAVGSRGSKVAPKGKNEISIHKIVLDLTDVGEAPTVDQVLSEYANRTPYDPQGGRDTRRQHAMRALRSLIDKGVFAADGTRVKVPGVEEE</sequence>
<dbReference type="STRING" id="83767.SAMN05660652_01473"/>
<evidence type="ECO:0000313" key="2">
    <source>
        <dbReference type="EMBL" id="SDH23520.1"/>
    </source>
</evidence>
<dbReference type="Pfam" id="PF08707">
    <property type="entry name" value="PriCT_2"/>
    <property type="match status" value="1"/>
</dbReference>
<dbReference type="SMART" id="SM00382">
    <property type="entry name" value="AAA"/>
    <property type="match status" value="1"/>
</dbReference>
<dbReference type="InterPro" id="IPR003593">
    <property type="entry name" value="AAA+_ATPase"/>
</dbReference>
<dbReference type="OrthoDB" id="8905164at2"/>
<dbReference type="InterPro" id="IPR038724">
    <property type="entry name" value="RepA"/>
</dbReference>
<evidence type="ECO:0000259" key="1">
    <source>
        <dbReference type="SMART" id="SM00382"/>
    </source>
</evidence>
<dbReference type="AlphaFoldDB" id="A0A1G8AT80"/>
<keyword evidence="3" id="KW-1185">Reference proteome</keyword>
<organism evidence="2 3">
    <name type="scientific">Propionivibrio dicarboxylicus</name>
    <dbReference type="NCBI Taxonomy" id="83767"/>
    <lineage>
        <taxon>Bacteria</taxon>
        <taxon>Pseudomonadati</taxon>
        <taxon>Pseudomonadota</taxon>
        <taxon>Betaproteobacteria</taxon>
        <taxon>Rhodocyclales</taxon>
        <taxon>Rhodocyclaceae</taxon>
        <taxon>Propionivibrio</taxon>
    </lineage>
</organism>
<dbReference type="Pfam" id="PF13481">
    <property type="entry name" value="AAA_25"/>
    <property type="match status" value="1"/>
</dbReference>
<dbReference type="Gene3D" id="3.40.50.300">
    <property type="entry name" value="P-loop containing nucleotide triphosphate hydrolases"/>
    <property type="match status" value="1"/>
</dbReference>
<dbReference type="Proteomes" id="UP000198607">
    <property type="component" value="Unassembled WGS sequence"/>
</dbReference>
<dbReference type="CDD" id="cd01125">
    <property type="entry name" value="RepA_RSF1010_like"/>
    <property type="match status" value="1"/>
</dbReference>
<dbReference type="InterPro" id="IPR027417">
    <property type="entry name" value="P-loop_NTPase"/>
</dbReference>
<accession>A0A1G8AT80</accession>
<dbReference type="GO" id="GO:0016817">
    <property type="term" value="F:hydrolase activity, acting on acid anhydrides"/>
    <property type="evidence" value="ECO:0007669"/>
    <property type="project" value="InterPro"/>
</dbReference>
<name>A0A1G8AT80_9RHOO</name>
<evidence type="ECO:0000313" key="3">
    <source>
        <dbReference type="Proteomes" id="UP000198607"/>
    </source>
</evidence>
<feature type="domain" description="AAA+ ATPase" evidence="1">
    <location>
        <begin position="180"/>
        <end position="356"/>
    </location>
</feature>
<dbReference type="EMBL" id="FNCY01000004">
    <property type="protein sequence ID" value="SDH23520.1"/>
    <property type="molecule type" value="Genomic_DNA"/>
</dbReference>
<proteinExistence type="predicted"/>
<protein>
    <submittedName>
        <fullName evidence="2">Primase C terminal 2 (PriCT-2)</fullName>
    </submittedName>
</protein>
<dbReference type="InterPro" id="IPR014819">
    <property type="entry name" value="PriCT_2"/>
</dbReference>